<reference evidence="1 2" key="1">
    <citation type="submission" date="2024-02" db="EMBL/GenBank/DDBJ databases">
        <title>A draft genome for the cacao thread blight pathogen Marasmius crinis-equi.</title>
        <authorList>
            <person name="Cohen S.P."/>
            <person name="Baruah I.K."/>
            <person name="Amoako-Attah I."/>
            <person name="Bukari Y."/>
            <person name="Meinhardt L.W."/>
            <person name="Bailey B.A."/>
        </authorList>
    </citation>
    <scope>NUCLEOTIDE SEQUENCE [LARGE SCALE GENOMIC DNA]</scope>
    <source>
        <strain evidence="1 2">GH-76</strain>
    </source>
</reference>
<proteinExistence type="predicted"/>
<evidence type="ECO:0008006" key="3">
    <source>
        <dbReference type="Google" id="ProtNLM"/>
    </source>
</evidence>
<dbReference type="EMBL" id="JBAHYK010002030">
    <property type="protein sequence ID" value="KAL0566036.1"/>
    <property type="molecule type" value="Genomic_DNA"/>
</dbReference>
<protein>
    <recommendedName>
        <fullName evidence="3">Peptidase metallopeptidase domain-containing protein</fullName>
    </recommendedName>
</protein>
<dbReference type="Gene3D" id="3.40.390.10">
    <property type="entry name" value="Collagenase (Catalytic Domain)"/>
    <property type="match status" value="1"/>
</dbReference>
<dbReference type="Proteomes" id="UP001465976">
    <property type="component" value="Unassembled WGS sequence"/>
</dbReference>
<organism evidence="1 2">
    <name type="scientific">Marasmius crinis-equi</name>
    <dbReference type="NCBI Taxonomy" id="585013"/>
    <lineage>
        <taxon>Eukaryota</taxon>
        <taxon>Fungi</taxon>
        <taxon>Dikarya</taxon>
        <taxon>Basidiomycota</taxon>
        <taxon>Agaricomycotina</taxon>
        <taxon>Agaricomycetes</taxon>
        <taxon>Agaricomycetidae</taxon>
        <taxon>Agaricales</taxon>
        <taxon>Marasmiineae</taxon>
        <taxon>Marasmiaceae</taxon>
        <taxon>Marasmius</taxon>
    </lineage>
</organism>
<keyword evidence="2" id="KW-1185">Reference proteome</keyword>
<evidence type="ECO:0000313" key="1">
    <source>
        <dbReference type="EMBL" id="KAL0566036.1"/>
    </source>
</evidence>
<dbReference type="InterPro" id="IPR024079">
    <property type="entry name" value="MetalloPept_cat_dom_sf"/>
</dbReference>
<sequence>MNAWSEFCDVRFTLIDDPIAAEVRISFTGKDLDKKSPGYWSYLGKQVLNIKDRRRPTMMLEGFTMKTSEAMFTRKVRHETGHTLGFEHKHLRPELDGSGYFASEVADVHSIMCYPLGEELLKDGMKEPPIVGGPDFSEYDRKHAARVYPIPEWKPWVLSEDKQTIGIAASGEALFLRLENGEIRMVFDCTYNSPSLAEPILTSQRAVKDTKIGEVDDPIETKLIASGDHLYRVEEGGCIYRWNGTFGSNTKEWTRIDKNSQNVQVETCSNDIYYRTGSGTVLMYHKGTWVNLYHGKDTDWISATQKHIYRHNDKGEIYELQVDPLSKEWKRVDKFTDTIQIATTWRHLYQHRENGEIWIYSGVDRHWTRIFRQQGPKVFLIEAFEDRVFRIETHDNDDGNDVWVNDDNTEG</sequence>
<accession>A0ABR3ET01</accession>
<name>A0ABR3ET01_9AGAR</name>
<evidence type="ECO:0000313" key="2">
    <source>
        <dbReference type="Proteomes" id="UP001465976"/>
    </source>
</evidence>
<dbReference type="SUPFAM" id="SSF55486">
    <property type="entry name" value="Metalloproteases ('zincins'), catalytic domain"/>
    <property type="match status" value="1"/>
</dbReference>
<comment type="caution">
    <text evidence="1">The sequence shown here is derived from an EMBL/GenBank/DDBJ whole genome shotgun (WGS) entry which is preliminary data.</text>
</comment>
<feature type="non-terminal residue" evidence="1">
    <location>
        <position position="411"/>
    </location>
</feature>
<gene>
    <name evidence="1" type="ORF">V5O48_015978</name>
</gene>